<evidence type="ECO:0000256" key="1">
    <source>
        <dbReference type="ARBA" id="ARBA00005947"/>
    </source>
</evidence>
<dbReference type="Pfam" id="PF00850">
    <property type="entry name" value="Hist_deacetyl"/>
    <property type="match status" value="1"/>
</dbReference>
<dbReference type="Proteomes" id="UP000095042">
    <property type="component" value="Unassembled WGS sequence"/>
</dbReference>
<comment type="caution">
    <text evidence="3">The sequence shown here is derived from an EMBL/GenBank/DDBJ whole genome shotgun (WGS) entry which is preliminary data.</text>
</comment>
<dbReference type="OrthoDB" id="9808367at2"/>
<comment type="similarity">
    <text evidence="1">Belongs to the histone deacetylase family.</text>
</comment>
<dbReference type="InterPro" id="IPR023801">
    <property type="entry name" value="His_deacetylse_dom"/>
</dbReference>
<evidence type="ECO:0000313" key="4">
    <source>
        <dbReference type="Proteomes" id="UP000095042"/>
    </source>
</evidence>
<reference evidence="3 4" key="1">
    <citation type="journal article" date="2016" name="Environ. Microbiol.">
        <title>New Methyloceanibacter diversity from North Sea sediments includes methanotroph containing solely the soluble methane monooxygenase.</title>
        <authorList>
            <person name="Vekeman B."/>
            <person name="Kerckhof F.M."/>
            <person name="Cremers G."/>
            <person name="de Vos P."/>
            <person name="Vandamme P."/>
            <person name="Boon N."/>
            <person name="Op den Camp H.J."/>
            <person name="Heylen K."/>
        </authorList>
    </citation>
    <scope>NUCLEOTIDE SEQUENCE [LARGE SCALE GENOMIC DNA]</scope>
    <source>
        <strain evidence="3 4">R-67177</strain>
    </source>
</reference>
<dbReference type="GO" id="GO:0040029">
    <property type="term" value="P:epigenetic regulation of gene expression"/>
    <property type="evidence" value="ECO:0007669"/>
    <property type="project" value="TreeGrafter"/>
</dbReference>
<dbReference type="Gene3D" id="3.40.800.20">
    <property type="entry name" value="Histone deacetylase domain"/>
    <property type="match status" value="1"/>
</dbReference>
<dbReference type="PRINTS" id="PR01270">
    <property type="entry name" value="HDASUPER"/>
</dbReference>
<protein>
    <submittedName>
        <fullName evidence="3">Acetoin utilization protein</fullName>
    </submittedName>
</protein>
<dbReference type="InterPro" id="IPR037138">
    <property type="entry name" value="His_deacetylse_dom_sf"/>
</dbReference>
<dbReference type="RefSeq" id="WP_069624824.1">
    <property type="nucleotide sequence ID" value="NZ_LPWD01000424.1"/>
</dbReference>
<dbReference type="AlphaFoldDB" id="A0A1E3W766"/>
<accession>A0A1E3W766</accession>
<organism evidence="3 4">
    <name type="scientific">Methyloceanibacter marginalis</name>
    <dbReference type="NCBI Taxonomy" id="1774971"/>
    <lineage>
        <taxon>Bacteria</taxon>
        <taxon>Pseudomonadati</taxon>
        <taxon>Pseudomonadota</taxon>
        <taxon>Alphaproteobacteria</taxon>
        <taxon>Hyphomicrobiales</taxon>
        <taxon>Hyphomicrobiaceae</taxon>
        <taxon>Methyloceanibacter</taxon>
    </lineage>
</organism>
<proteinExistence type="inferred from homology"/>
<dbReference type="SUPFAM" id="SSF52768">
    <property type="entry name" value="Arginase/deacetylase"/>
    <property type="match status" value="1"/>
</dbReference>
<dbReference type="PANTHER" id="PTHR10625">
    <property type="entry name" value="HISTONE DEACETYLASE HDAC1-RELATED"/>
    <property type="match status" value="1"/>
</dbReference>
<gene>
    <name evidence="3" type="ORF">AUC71_03000</name>
</gene>
<evidence type="ECO:0000313" key="3">
    <source>
        <dbReference type="EMBL" id="ODS01606.1"/>
    </source>
</evidence>
<name>A0A1E3W766_9HYPH</name>
<dbReference type="CDD" id="cd11599">
    <property type="entry name" value="HDAC_classII_2"/>
    <property type="match status" value="1"/>
</dbReference>
<evidence type="ECO:0000259" key="2">
    <source>
        <dbReference type="Pfam" id="PF00850"/>
    </source>
</evidence>
<dbReference type="InterPro" id="IPR000286">
    <property type="entry name" value="HDACs"/>
</dbReference>
<dbReference type="InterPro" id="IPR023696">
    <property type="entry name" value="Ureohydrolase_dom_sf"/>
</dbReference>
<keyword evidence="4" id="KW-1185">Reference proteome</keyword>
<dbReference type="GO" id="GO:0004407">
    <property type="term" value="F:histone deacetylase activity"/>
    <property type="evidence" value="ECO:0007669"/>
    <property type="project" value="TreeGrafter"/>
</dbReference>
<dbReference type="PANTHER" id="PTHR10625:SF10">
    <property type="entry name" value="HISTONE DEACETYLASE HDAC1"/>
    <property type="match status" value="1"/>
</dbReference>
<sequence>MTTLLLTHPACLEHDTGFGHPERADRLRAIEDALAGKDFADLKRERAPRADLDAIERLHPKAYVEMVQAEIPKQNHNWLDPDTVVSPGSWEAVLRATGAVLRAVDQVATGEADNAFCAVRPPGHHAEPSKAMGFCLFNSVAVGALHARAKHGAKRIAVIDFDVHHGNGTQAAFWEDKDLFYGSSHQMPLFPGTGAKDETGVGNICNAPLSPGDGSEDFRAAFEARILPALDKFAPDFLLVSAGFDAHLKDPLAQIRLLEPDFAWVTEKLMAAAAKHAGGKLVSTLEGGYDLEALADSSAVHVKTLMGA</sequence>
<feature type="domain" description="Histone deacetylase" evidence="2">
    <location>
        <begin position="20"/>
        <end position="305"/>
    </location>
</feature>
<dbReference type="EMBL" id="LPWD01000424">
    <property type="protein sequence ID" value="ODS01606.1"/>
    <property type="molecule type" value="Genomic_DNA"/>
</dbReference>